<evidence type="ECO:0000313" key="1">
    <source>
        <dbReference type="EMBL" id="CAF4913717.1"/>
    </source>
</evidence>
<gene>
    <name evidence="1" type="ORF">PMACD_LOCUS12376</name>
</gene>
<dbReference type="AlphaFoldDB" id="A0A821VW78"/>
<dbReference type="EMBL" id="CAJOBZ010000047">
    <property type="protein sequence ID" value="CAF4913717.1"/>
    <property type="molecule type" value="Genomic_DNA"/>
</dbReference>
<sequence>MIPALRRPKVLTSNNSPIKFMILTLKNGKKLVVSSDSFHSIMNIEHKYNCMVCKTEFDFDDEHKANHKKLETHKQKLTLYPHKEDFEENLIRQLDTETCYCTICGVSLSTHSLMRHLSAGVHKMELIKAKNRAYTYKPLE</sequence>
<protein>
    <submittedName>
        <fullName evidence="1">Uncharacterized protein</fullName>
    </submittedName>
</protein>
<accession>A0A821VW78</accession>
<keyword evidence="2" id="KW-1185">Reference proteome</keyword>
<proteinExistence type="predicted"/>
<comment type="caution">
    <text evidence="1">The sequence shown here is derived from an EMBL/GenBank/DDBJ whole genome shotgun (WGS) entry which is preliminary data.</text>
</comment>
<name>A0A821VW78_9NEOP</name>
<evidence type="ECO:0000313" key="2">
    <source>
        <dbReference type="Proteomes" id="UP000663880"/>
    </source>
</evidence>
<dbReference type="OrthoDB" id="6874264at2759"/>
<dbReference type="Proteomes" id="UP000663880">
    <property type="component" value="Unassembled WGS sequence"/>
</dbReference>
<organism evidence="1 2">
    <name type="scientific">Pieris macdunnoughi</name>
    <dbReference type="NCBI Taxonomy" id="345717"/>
    <lineage>
        <taxon>Eukaryota</taxon>
        <taxon>Metazoa</taxon>
        <taxon>Ecdysozoa</taxon>
        <taxon>Arthropoda</taxon>
        <taxon>Hexapoda</taxon>
        <taxon>Insecta</taxon>
        <taxon>Pterygota</taxon>
        <taxon>Neoptera</taxon>
        <taxon>Endopterygota</taxon>
        <taxon>Lepidoptera</taxon>
        <taxon>Glossata</taxon>
        <taxon>Ditrysia</taxon>
        <taxon>Papilionoidea</taxon>
        <taxon>Pieridae</taxon>
        <taxon>Pierinae</taxon>
        <taxon>Pieris</taxon>
    </lineage>
</organism>
<reference evidence="1" key="1">
    <citation type="submission" date="2021-02" db="EMBL/GenBank/DDBJ databases">
        <authorList>
            <person name="Steward A R."/>
        </authorList>
    </citation>
    <scope>NUCLEOTIDE SEQUENCE</scope>
</reference>